<organism evidence="3 4">
    <name type="scientific">Chryseobacterium formosus</name>
    <dbReference type="NCBI Taxonomy" id="1537363"/>
    <lineage>
        <taxon>Bacteria</taxon>
        <taxon>Pseudomonadati</taxon>
        <taxon>Bacteroidota</taxon>
        <taxon>Flavobacteriia</taxon>
        <taxon>Flavobacteriales</taxon>
        <taxon>Weeksellaceae</taxon>
        <taxon>Chryseobacterium group</taxon>
        <taxon>Chryseobacterium</taxon>
    </lineage>
</organism>
<accession>A0ABT3XU56</accession>
<evidence type="ECO:0000256" key="1">
    <source>
        <dbReference type="SAM" id="MobiDB-lite"/>
    </source>
</evidence>
<dbReference type="Proteomes" id="UP001073122">
    <property type="component" value="Unassembled WGS sequence"/>
</dbReference>
<proteinExistence type="predicted"/>
<feature type="compositionally biased region" description="Low complexity" evidence="1">
    <location>
        <begin position="79"/>
        <end position="93"/>
    </location>
</feature>
<sequence length="107" mass="12318">MKNSVKIALGIVTGGVLIFLNQKRKQRKNKGEIFTAPDGNQYKENQMYRTAEGEVFRNGKKMRVQVPIDSSRNQSKVDSNFNNQHLNENLNSSKNNVLYHQKGDRHQ</sequence>
<evidence type="ECO:0000313" key="3">
    <source>
        <dbReference type="EMBL" id="MCX8524994.1"/>
    </source>
</evidence>
<keyword evidence="2" id="KW-0472">Membrane</keyword>
<protein>
    <submittedName>
        <fullName evidence="3">Uncharacterized protein</fullName>
    </submittedName>
</protein>
<dbReference type="EMBL" id="JAOVZW010000015">
    <property type="protein sequence ID" value="MCX8524994.1"/>
    <property type="molecule type" value="Genomic_DNA"/>
</dbReference>
<evidence type="ECO:0000256" key="2">
    <source>
        <dbReference type="SAM" id="Phobius"/>
    </source>
</evidence>
<reference evidence="3" key="1">
    <citation type="submission" date="2022-10" db="EMBL/GenBank/DDBJ databases">
        <title>Chryseobacterium sp. nov., a novel bacterial species.</title>
        <authorList>
            <person name="Cao Y."/>
        </authorList>
    </citation>
    <scope>NUCLEOTIDE SEQUENCE</scope>
    <source>
        <strain evidence="3">CCTCC AB2015118</strain>
    </source>
</reference>
<keyword evidence="2" id="KW-0812">Transmembrane</keyword>
<feature type="compositionally biased region" description="Polar residues" evidence="1">
    <location>
        <begin position="68"/>
        <end position="78"/>
    </location>
</feature>
<dbReference type="RefSeq" id="WP_267266273.1">
    <property type="nucleotide sequence ID" value="NZ_JAOVZW010000015.1"/>
</dbReference>
<evidence type="ECO:0000313" key="4">
    <source>
        <dbReference type="Proteomes" id="UP001073122"/>
    </source>
</evidence>
<comment type="caution">
    <text evidence="3">The sequence shown here is derived from an EMBL/GenBank/DDBJ whole genome shotgun (WGS) entry which is preliminary data.</text>
</comment>
<name>A0ABT3XU56_9FLAO</name>
<keyword evidence="4" id="KW-1185">Reference proteome</keyword>
<feature type="region of interest" description="Disordered" evidence="1">
    <location>
        <begin position="67"/>
        <end position="107"/>
    </location>
</feature>
<feature type="transmembrane region" description="Helical" evidence="2">
    <location>
        <begin position="6"/>
        <end position="22"/>
    </location>
</feature>
<keyword evidence="2" id="KW-1133">Transmembrane helix</keyword>
<gene>
    <name evidence="3" type="ORF">OF897_13830</name>
</gene>